<keyword evidence="2" id="KW-1185">Reference proteome</keyword>
<reference evidence="1 2" key="1">
    <citation type="submission" date="2023-07" db="EMBL/GenBank/DDBJ databases">
        <title>Genomic Encyclopedia of Type Strains, Phase IV (KMG-IV): sequencing the most valuable type-strain genomes for metagenomic binning, comparative biology and taxonomic classification.</title>
        <authorList>
            <person name="Goeker M."/>
        </authorList>
    </citation>
    <scope>NUCLEOTIDE SEQUENCE [LARGE SCALE GENOMIC DNA]</scope>
    <source>
        <strain evidence="1 2">DSM 29005</strain>
    </source>
</reference>
<evidence type="ECO:0000313" key="2">
    <source>
        <dbReference type="Proteomes" id="UP001234495"/>
    </source>
</evidence>
<proteinExistence type="predicted"/>
<sequence length="47" mass="5621">MSKEKQDELCNKDIDYLHHMLNEQIARICVKEEVERAQEDEMDGNIE</sequence>
<dbReference type="RefSeq" id="WP_307344673.1">
    <property type="nucleotide sequence ID" value="NZ_JAUSUD010000022.1"/>
</dbReference>
<accession>A0ABT9ZMW5</accession>
<evidence type="ECO:0000313" key="1">
    <source>
        <dbReference type="EMBL" id="MDQ0232565.1"/>
    </source>
</evidence>
<gene>
    <name evidence="1" type="ORF">J2S19_003887</name>
</gene>
<organism evidence="1 2">
    <name type="scientific">Metabacillus malikii</name>
    <dbReference type="NCBI Taxonomy" id="1504265"/>
    <lineage>
        <taxon>Bacteria</taxon>
        <taxon>Bacillati</taxon>
        <taxon>Bacillota</taxon>
        <taxon>Bacilli</taxon>
        <taxon>Bacillales</taxon>
        <taxon>Bacillaceae</taxon>
        <taxon>Metabacillus</taxon>
    </lineage>
</organism>
<dbReference type="EMBL" id="JAUSUD010000022">
    <property type="protein sequence ID" value="MDQ0232565.1"/>
    <property type="molecule type" value="Genomic_DNA"/>
</dbReference>
<name>A0ABT9ZMW5_9BACI</name>
<comment type="caution">
    <text evidence="1">The sequence shown here is derived from an EMBL/GenBank/DDBJ whole genome shotgun (WGS) entry which is preliminary data.</text>
</comment>
<dbReference type="Proteomes" id="UP001234495">
    <property type="component" value="Unassembled WGS sequence"/>
</dbReference>
<protein>
    <submittedName>
        <fullName evidence="1">Uncharacterized protein</fullName>
    </submittedName>
</protein>